<keyword evidence="4" id="KW-0539">Nucleus</keyword>
<dbReference type="InterPro" id="IPR012580">
    <property type="entry name" value="NUC153"/>
</dbReference>
<feature type="compositionally biased region" description="Polar residues" evidence="5">
    <location>
        <begin position="712"/>
        <end position="733"/>
    </location>
</feature>
<comment type="caution">
    <text evidence="8">The sequence shown here is derived from an EMBL/GenBank/DDBJ whole genome shotgun (WGS) entry which is preliminary data.</text>
</comment>
<feature type="compositionally biased region" description="Basic and acidic residues" evidence="5">
    <location>
        <begin position="50"/>
        <end position="60"/>
    </location>
</feature>
<dbReference type="Pfam" id="PF25121">
    <property type="entry name" value="RRM_ESF1"/>
    <property type="match status" value="1"/>
</dbReference>
<dbReference type="Proteomes" id="UP000757232">
    <property type="component" value="Unassembled WGS sequence"/>
</dbReference>
<dbReference type="InterPro" id="IPR039754">
    <property type="entry name" value="Esf1"/>
</dbReference>
<feature type="compositionally biased region" description="Basic and acidic residues" evidence="5">
    <location>
        <begin position="617"/>
        <end position="632"/>
    </location>
</feature>
<feature type="compositionally biased region" description="Basic and acidic residues" evidence="5">
    <location>
        <begin position="700"/>
        <end position="711"/>
    </location>
</feature>
<dbReference type="GO" id="GO:0005730">
    <property type="term" value="C:nucleolus"/>
    <property type="evidence" value="ECO:0007669"/>
    <property type="project" value="UniProtKB-SubCell"/>
</dbReference>
<dbReference type="EMBL" id="LNZH02000180">
    <property type="protein sequence ID" value="OCB88303.1"/>
    <property type="molecule type" value="Genomic_DNA"/>
</dbReference>
<dbReference type="PANTHER" id="PTHR12202">
    <property type="entry name" value="ESF1 HOMOLOG"/>
    <property type="match status" value="1"/>
</dbReference>
<feature type="region of interest" description="Disordered" evidence="5">
    <location>
        <begin position="96"/>
        <end position="126"/>
    </location>
</feature>
<gene>
    <name evidence="8" type="ORF">A7U60_g4505</name>
</gene>
<evidence type="ECO:0000256" key="5">
    <source>
        <dbReference type="SAM" id="MobiDB-lite"/>
    </source>
</evidence>
<feature type="domain" description="ESF1 RRM" evidence="7">
    <location>
        <begin position="192"/>
        <end position="376"/>
    </location>
</feature>
<dbReference type="GO" id="GO:0006364">
    <property type="term" value="P:rRNA processing"/>
    <property type="evidence" value="ECO:0007669"/>
    <property type="project" value="InterPro"/>
</dbReference>
<accession>A0A9Q5HYD8</accession>
<feature type="region of interest" description="Disordered" evidence="5">
    <location>
        <begin position="1"/>
        <end position="26"/>
    </location>
</feature>
<dbReference type="GO" id="GO:0003723">
    <property type="term" value="F:RNA binding"/>
    <property type="evidence" value="ECO:0007669"/>
    <property type="project" value="TreeGrafter"/>
</dbReference>
<protein>
    <recommendedName>
        <fullName evidence="10">NUC153 domain-containing protein</fullName>
    </recommendedName>
</protein>
<dbReference type="InterPro" id="IPR056750">
    <property type="entry name" value="RRM_ESF1"/>
</dbReference>
<feature type="region of interest" description="Disordered" evidence="5">
    <location>
        <begin position="926"/>
        <end position="964"/>
    </location>
</feature>
<feature type="compositionally biased region" description="Basic and acidic residues" evidence="5">
    <location>
        <begin position="1"/>
        <end position="17"/>
    </location>
</feature>
<feature type="compositionally biased region" description="Basic and acidic residues" evidence="5">
    <location>
        <begin position="584"/>
        <end position="603"/>
    </location>
</feature>
<dbReference type="AlphaFoldDB" id="A0A9Q5HYD8"/>
<dbReference type="OrthoDB" id="431825at2759"/>
<sequence>MNDPDPRFARLRTDPRFRRPKKNKQKVVVDDRFKTIFEDDGSKKKSSKSGRVDKYGRSISDTHEKEDLRRFYRLESQEDEDVKDVEDKNEQIIDYARGQVLLESSDEENDDDQTANQESDIDDGEVILGRHASKPIPVLAEGGDEYLEVDLNEDEDAYADLDAQAEAYTEQHAINDEGAVNSEEPEHTGIKTNRIAVVNLDWDHVRASHLFKIFSSLISPTAPSAAVAVSATTASTSTSAINRDGDEKTSSAAKIIRGKVLSVRVYPSDFGKERLKREEEEGPPKEIYKKSRCDDVLGSLIQEDDGDPYDEKALRKYQLERLRYYYAIVTCDTVEAAVHIFSELDGTELERSANIFDLSFVPDDMTFDDDFRDEATPATEATGTTCKPLDFSTDALRHSKVTLKWDEDDPERDKLLRRALSKKEIEEDDFRAYIASSSSEDEEEENETKNNSKSKAERERLRKLLLGGGGANDQEDANPFVDEDKGAEGDVEITFMPGLSETNVNAGEETTIEAYRRKQKEKRLAREKEKKEKENQGDDKEKDAKGKKNRPIDDDFFAAGSGSESSEGAKEGLDSRKKSKKSNFKKDREKESQVPDVEIRPATEAELSLLVAPDDVSSEHKHFDMKAVLKAEKSKRKKRDRKKKNKGAGGEDEDEIQGDFQIDVKDERFRALHEDHTFAIDPSNPHFKKTKNMAALLEERAHRQSGKESVSETKTNSSKNDNSAPSQSLQSLVESVKRKSSDRLHILPILKSINYFHPPAVCATFFTFTSPAHSSSSLKKAMAGTAGEAVHPSSQLLKESEKNKVGDFYEPKSTVRYASFAGLQGGIAGTLVATIQTALGKHNKGATGVFTRYGGTIGFFAAMGFTFAATEAVVANTREKDDPLNGVAGGCAAGFLAGLRARSIPVAFASCAFLGTAVGVYDRTGRIAGEKRDRESPETWEERRKRFFKQKPPAEIPVHPSSDA</sequence>
<feature type="compositionally biased region" description="Basic and acidic residues" evidence="5">
    <location>
        <begin position="522"/>
        <end position="553"/>
    </location>
</feature>
<feature type="compositionally biased region" description="Basic residues" evidence="5">
    <location>
        <begin position="633"/>
        <end position="646"/>
    </location>
</feature>
<feature type="domain" description="NUC153" evidence="6">
    <location>
        <begin position="666"/>
        <end position="693"/>
    </location>
</feature>
<keyword evidence="3" id="KW-0175">Coiled coil</keyword>
<feature type="compositionally biased region" description="Basic and acidic residues" evidence="5">
    <location>
        <begin position="447"/>
        <end position="462"/>
    </location>
</feature>
<evidence type="ECO:0000313" key="9">
    <source>
        <dbReference type="Proteomes" id="UP000757232"/>
    </source>
</evidence>
<feature type="compositionally biased region" description="Basic and acidic residues" evidence="5">
    <location>
        <begin position="567"/>
        <end position="576"/>
    </location>
</feature>
<feature type="region of interest" description="Disordered" evidence="5">
    <location>
        <begin position="700"/>
        <end position="734"/>
    </location>
</feature>
<feature type="region of interest" description="Disordered" evidence="5">
    <location>
        <begin position="38"/>
        <end position="60"/>
    </location>
</feature>
<evidence type="ECO:0000256" key="4">
    <source>
        <dbReference type="ARBA" id="ARBA00023242"/>
    </source>
</evidence>
<comment type="subcellular location">
    <subcellularLocation>
        <location evidence="1">Nucleus</location>
        <location evidence="1">Nucleolus</location>
    </subcellularLocation>
</comment>
<proteinExistence type="inferred from homology"/>
<name>A0A9Q5HYD8_SANBA</name>
<reference evidence="8" key="1">
    <citation type="submission" date="2016-06" db="EMBL/GenBank/DDBJ databases">
        <title>Draft Genome sequence of the fungus Inonotus baumii.</title>
        <authorList>
            <person name="Zhu H."/>
            <person name="Lin W."/>
        </authorList>
    </citation>
    <scope>NUCLEOTIDE SEQUENCE</scope>
    <source>
        <strain evidence="8">821</strain>
    </source>
</reference>
<feature type="compositionally biased region" description="Basic and acidic residues" evidence="5">
    <location>
        <begin position="926"/>
        <end position="944"/>
    </location>
</feature>
<dbReference type="PANTHER" id="PTHR12202:SF0">
    <property type="entry name" value="ESF1 HOMOLOG"/>
    <property type="match status" value="1"/>
</dbReference>
<evidence type="ECO:0000259" key="6">
    <source>
        <dbReference type="Pfam" id="PF08159"/>
    </source>
</evidence>
<evidence type="ECO:0000313" key="8">
    <source>
        <dbReference type="EMBL" id="OCB88303.1"/>
    </source>
</evidence>
<comment type="similarity">
    <text evidence="2">Belongs to the ESF1 family.</text>
</comment>
<feature type="compositionally biased region" description="Acidic residues" evidence="5">
    <location>
        <begin position="104"/>
        <end position="125"/>
    </location>
</feature>
<evidence type="ECO:0008006" key="10">
    <source>
        <dbReference type="Google" id="ProtNLM"/>
    </source>
</evidence>
<evidence type="ECO:0000256" key="3">
    <source>
        <dbReference type="ARBA" id="ARBA00023054"/>
    </source>
</evidence>
<feature type="region of interest" description="Disordered" evidence="5">
    <location>
        <begin position="431"/>
        <end position="659"/>
    </location>
</feature>
<evidence type="ECO:0000256" key="1">
    <source>
        <dbReference type="ARBA" id="ARBA00004604"/>
    </source>
</evidence>
<organism evidence="8 9">
    <name type="scientific">Sanghuangporus baumii</name>
    <name type="common">Phellinus baumii</name>
    <dbReference type="NCBI Taxonomy" id="108892"/>
    <lineage>
        <taxon>Eukaryota</taxon>
        <taxon>Fungi</taxon>
        <taxon>Dikarya</taxon>
        <taxon>Basidiomycota</taxon>
        <taxon>Agaricomycotina</taxon>
        <taxon>Agaricomycetes</taxon>
        <taxon>Hymenochaetales</taxon>
        <taxon>Hymenochaetaceae</taxon>
        <taxon>Sanghuangporus</taxon>
    </lineage>
</organism>
<evidence type="ECO:0000256" key="2">
    <source>
        <dbReference type="ARBA" id="ARBA00009087"/>
    </source>
</evidence>
<dbReference type="Pfam" id="PF08159">
    <property type="entry name" value="NUC153"/>
    <property type="match status" value="1"/>
</dbReference>
<evidence type="ECO:0000259" key="7">
    <source>
        <dbReference type="Pfam" id="PF25121"/>
    </source>
</evidence>
<keyword evidence="9" id="KW-1185">Reference proteome</keyword>